<dbReference type="InterPro" id="IPR052932">
    <property type="entry name" value="OprB_Porin"/>
</dbReference>
<dbReference type="EMBL" id="PKUR01000003">
    <property type="protein sequence ID" value="PLW85544.1"/>
    <property type="molecule type" value="Genomic_DNA"/>
</dbReference>
<dbReference type="RefSeq" id="WP_084198319.1">
    <property type="nucleotide sequence ID" value="NZ_BMYL01000003.1"/>
</dbReference>
<comment type="similarity">
    <text evidence="1 2">Belongs to the OprB family.</text>
</comment>
<organism evidence="3 4">
    <name type="scientific">Halioglobus japonicus</name>
    <dbReference type="NCBI Taxonomy" id="930805"/>
    <lineage>
        <taxon>Bacteria</taxon>
        <taxon>Pseudomonadati</taxon>
        <taxon>Pseudomonadota</taxon>
        <taxon>Gammaproteobacteria</taxon>
        <taxon>Cellvibrionales</taxon>
        <taxon>Halieaceae</taxon>
        <taxon>Halioglobus</taxon>
    </lineage>
</organism>
<dbReference type="GO" id="GO:0008643">
    <property type="term" value="P:carbohydrate transport"/>
    <property type="evidence" value="ECO:0007669"/>
    <property type="project" value="InterPro"/>
</dbReference>
<dbReference type="GO" id="GO:0016020">
    <property type="term" value="C:membrane"/>
    <property type="evidence" value="ECO:0007669"/>
    <property type="project" value="InterPro"/>
</dbReference>
<dbReference type="GO" id="GO:0015288">
    <property type="term" value="F:porin activity"/>
    <property type="evidence" value="ECO:0007669"/>
    <property type="project" value="InterPro"/>
</dbReference>
<evidence type="ECO:0000313" key="3">
    <source>
        <dbReference type="EMBL" id="PLW85544.1"/>
    </source>
</evidence>
<dbReference type="PANTHER" id="PTHR37944">
    <property type="entry name" value="PORIN B"/>
    <property type="match status" value="1"/>
</dbReference>
<accession>A0AAP8SMH6</accession>
<gene>
    <name evidence="3" type="ORF">C0029_13070</name>
</gene>
<dbReference type="PANTHER" id="PTHR37944:SF1">
    <property type="entry name" value="PORIN B"/>
    <property type="match status" value="1"/>
</dbReference>
<evidence type="ECO:0000256" key="1">
    <source>
        <dbReference type="ARBA" id="ARBA00008769"/>
    </source>
</evidence>
<dbReference type="InterPro" id="IPR038673">
    <property type="entry name" value="OprB_sf"/>
</dbReference>
<evidence type="ECO:0000313" key="4">
    <source>
        <dbReference type="Proteomes" id="UP000235162"/>
    </source>
</evidence>
<dbReference type="Pfam" id="PF04966">
    <property type="entry name" value="OprB"/>
    <property type="match status" value="1"/>
</dbReference>
<dbReference type="Gene3D" id="2.40.160.180">
    <property type="entry name" value="Carbohydrate-selective porin OprB"/>
    <property type="match status" value="1"/>
</dbReference>
<dbReference type="AlphaFoldDB" id="A0AAP8SMH6"/>
<protein>
    <submittedName>
        <fullName evidence="3">Porin</fullName>
    </submittedName>
</protein>
<dbReference type="InterPro" id="IPR007049">
    <property type="entry name" value="Carb-sel_porin_OprB"/>
</dbReference>
<name>A0AAP8SMH6_9GAMM</name>
<reference evidence="3 4" key="1">
    <citation type="submission" date="2018-01" db="EMBL/GenBank/DDBJ databases">
        <title>The draft genome sequence of Halioglobus japonicus S1-36.</title>
        <authorList>
            <person name="Du Z.-J."/>
            <person name="Shi M.-J."/>
        </authorList>
    </citation>
    <scope>NUCLEOTIDE SEQUENCE [LARGE SCALE GENOMIC DNA]</scope>
    <source>
        <strain evidence="3 4">S1-36</strain>
    </source>
</reference>
<dbReference type="Proteomes" id="UP000235162">
    <property type="component" value="Unassembled WGS sequence"/>
</dbReference>
<comment type="caution">
    <text evidence="3">The sequence shown here is derived from an EMBL/GenBank/DDBJ whole genome shotgun (WGS) entry which is preliminary data.</text>
</comment>
<keyword evidence="4" id="KW-1185">Reference proteome</keyword>
<proteinExistence type="inferred from homology"/>
<sequence>MNHLEFIDNPIRRVLRGSALLICMTVAPIVGAEEAEDQDEAPLQFGGPDSVEQVIEADRTPRGGFFDTQLLGPFEDWQARVEADYGFSFGADYSAVTVHASDVLDGADDSASGGMVRLYGRWNLTGDGKSSSGGLVYKLEHRHSYGDNAPSGFLLGNVGYVGLTEPPFSDQGTRWTNLYWRQSLNNGRTTVVGGFLDVTDFVDVYGMASPWLHFMNLAFSTGSGAIDLPNDASLGVAAGHLFDNNVFIIGSVVDRNGDPTEIGDGFDTFFDDNEYFSSIEIGHTSAHSNIALDNLHLTLWHVDAREEAGAPGGWGANVSWSRYYNDRLMPFVRAGYTDDSGSLLEKTVSVGLGYRPGAIAAAPGDLIGVGLNWGEVNENAFGPGLDDQYTLEMFYRWQLSQQLALTVDYQYLQDPALNPDEDSSHIWGLRARFAL</sequence>
<evidence type="ECO:0000256" key="2">
    <source>
        <dbReference type="RuleBase" id="RU363072"/>
    </source>
</evidence>